<dbReference type="InterPro" id="IPR008630">
    <property type="entry name" value="Glyco_trans_34"/>
</dbReference>
<dbReference type="PANTHER" id="PTHR31306">
    <property type="entry name" value="ALPHA-1,6-MANNOSYLTRANSFERASE MNN11-RELATED"/>
    <property type="match status" value="1"/>
</dbReference>
<evidence type="ECO:0000256" key="2">
    <source>
        <dbReference type="ARBA" id="ARBA00022676"/>
    </source>
</evidence>
<dbReference type="Pfam" id="PF05637">
    <property type="entry name" value="Glyco_transf_34"/>
    <property type="match status" value="1"/>
</dbReference>
<evidence type="ECO:0000256" key="1">
    <source>
        <dbReference type="ARBA" id="ARBA00005664"/>
    </source>
</evidence>
<organism evidence="5 6">
    <name type="scientific">Funneliformis geosporum</name>
    <dbReference type="NCBI Taxonomy" id="1117311"/>
    <lineage>
        <taxon>Eukaryota</taxon>
        <taxon>Fungi</taxon>
        <taxon>Fungi incertae sedis</taxon>
        <taxon>Mucoromycota</taxon>
        <taxon>Glomeromycotina</taxon>
        <taxon>Glomeromycetes</taxon>
        <taxon>Glomerales</taxon>
        <taxon>Glomeraceae</taxon>
        <taxon>Funneliformis</taxon>
    </lineage>
</organism>
<dbReference type="GO" id="GO:0016757">
    <property type="term" value="F:glycosyltransferase activity"/>
    <property type="evidence" value="ECO:0007669"/>
    <property type="project" value="UniProtKB-KW"/>
</dbReference>
<dbReference type="AlphaFoldDB" id="A0A9W4SV00"/>
<evidence type="ECO:0000256" key="4">
    <source>
        <dbReference type="SAM" id="SignalP"/>
    </source>
</evidence>
<dbReference type="EMBL" id="CAMKVN010002722">
    <property type="protein sequence ID" value="CAI2182335.1"/>
    <property type="molecule type" value="Genomic_DNA"/>
</dbReference>
<gene>
    <name evidence="5" type="ORF">FWILDA_LOCUS10531</name>
</gene>
<proteinExistence type="inferred from homology"/>
<comment type="similarity">
    <text evidence="1">Belongs to the glycosyltransferase 34 family.</text>
</comment>
<keyword evidence="2" id="KW-0328">Glycosyltransferase</keyword>
<dbReference type="GO" id="GO:0000139">
    <property type="term" value="C:Golgi membrane"/>
    <property type="evidence" value="ECO:0007669"/>
    <property type="project" value="TreeGrafter"/>
</dbReference>
<keyword evidence="4" id="KW-0732">Signal</keyword>
<sequence length="555" mass="64312">MAIYHFRKVNVYVAAFLIALLIFLLSSPYVAQNSVGTFDPDGNNLTPPTSNVKDKDAPFREDPPNISGHYNLLFVVTSTIGAMRQRKLLRETLFGIKNNLKPCTRQDGNVYYKFLVQPYKSVEKGTLRDFTAEFVEYDDIVEFPNISGQDFQESILSWKGITYNYLVIINDKTLINLEKLQQILERSVIRGSTLTMTQKRMLVWGSFMMLDFDDMAIILGRDAVAPILESKNSINVVDSNFTNTITRAFQYYQKYPDNNSLYLVNDDVDIIDFPNAIENVPIESTVAVGHIFQEDDMKDLFEHLSVSKTLICHPRNEPNKLNIAVVTSSFVYNDLCMLPAARLTAENKRLYAERNGYSFIGRSSEFAEQIYKNRKTVWGKFDGIEKVLPHYDWLFWLDMDTVIMNYNVTIESLIEKFTDLVGGKEQFEKKHLIVARPSNDRMINAGVFLIRNSEWSREFLRLTQTRRDLYKSNMYEQRAMWDLMRKPEWVPGTLFLDQDDRTFNTFPKRYIKGDFVVHYAPDGCPAKPIIDAIGKMKKLEKNPEMDLSLDHKMDH</sequence>
<evidence type="ECO:0000256" key="3">
    <source>
        <dbReference type="ARBA" id="ARBA00022679"/>
    </source>
</evidence>
<evidence type="ECO:0000313" key="5">
    <source>
        <dbReference type="EMBL" id="CAI2182335.1"/>
    </source>
</evidence>
<dbReference type="Proteomes" id="UP001153678">
    <property type="component" value="Unassembled WGS sequence"/>
</dbReference>
<dbReference type="Gene3D" id="3.90.550.10">
    <property type="entry name" value="Spore Coat Polysaccharide Biosynthesis Protein SpsA, Chain A"/>
    <property type="match status" value="1"/>
</dbReference>
<feature type="signal peptide" evidence="4">
    <location>
        <begin position="1"/>
        <end position="31"/>
    </location>
</feature>
<dbReference type="OrthoDB" id="205108at2759"/>
<dbReference type="SUPFAM" id="SSF53448">
    <property type="entry name" value="Nucleotide-diphospho-sugar transferases"/>
    <property type="match status" value="1"/>
</dbReference>
<keyword evidence="3" id="KW-0808">Transferase</keyword>
<name>A0A9W4SV00_9GLOM</name>
<reference evidence="5" key="1">
    <citation type="submission" date="2022-08" db="EMBL/GenBank/DDBJ databases">
        <authorList>
            <person name="Kallberg Y."/>
            <person name="Tangrot J."/>
            <person name="Rosling A."/>
        </authorList>
    </citation>
    <scope>NUCLEOTIDE SEQUENCE</scope>
    <source>
        <strain evidence="5">Wild A</strain>
    </source>
</reference>
<keyword evidence="6" id="KW-1185">Reference proteome</keyword>
<protein>
    <submittedName>
        <fullName evidence="5">17316_t:CDS:1</fullName>
    </submittedName>
</protein>
<dbReference type="GO" id="GO:0006487">
    <property type="term" value="P:protein N-linked glycosylation"/>
    <property type="evidence" value="ECO:0007669"/>
    <property type="project" value="TreeGrafter"/>
</dbReference>
<feature type="chain" id="PRO_5040753982" evidence="4">
    <location>
        <begin position="32"/>
        <end position="555"/>
    </location>
</feature>
<dbReference type="InterPro" id="IPR029044">
    <property type="entry name" value="Nucleotide-diphossugar_trans"/>
</dbReference>
<dbReference type="PANTHER" id="PTHR31306:SF4">
    <property type="entry name" value="ALPHA-1,2-GALACTOSYLTRANSFERASE"/>
    <property type="match status" value="1"/>
</dbReference>
<evidence type="ECO:0000313" key="6">
    <source>
        <dbReference type="Proteomes" id="UP001153678"/>
    </source>
</evidence>
<comment type="caution">
    <text evidence="5">The sequence shown here is derived from an EMBL/GenBank/DDBJ whole genome shotgun (WGS) entry which is preliminary data.</text>
</comment>
<accession>A0A9W4SV00</accession>